<dbReference type="PROSITE" id="PS51908">
    <property type="entry name" value="ZF_UBZ4"/>
    <property type="match status" value="1"/>
</dbReference>
<keyword evidence="12" id="KW-0238">DNA-binding</keyword>
<accession>A0A3Q2XGD2</accession>
<evidence type="ECO:0000256" key="9">
    <source>
        <dbReference type="ARBA" id="ARBA00022771"/>
    </source>
</evidence>
<comment type="catalytic activity">
    <reaction evidence="1">
        <text>S-ubiquitinyl-[E2 ubiquitin-conjugating enzyme]-L-cysteine + [acceptor protein]-L-lysine = [E2 ubiquitin-conjugating enzyme]-L-cysteine + N(6)-ubiquitinyl-[acceptor protein]-L-lysine.</text>
        <dbReference type="EC" id="2.3.2.27"/>
    </reaction>
</comment>
<dbReference type="GO" id="GO:0006301">
    <property type="term" value="P:DNA damage tolerance"/>
    <property type="evidence" value="ECO:0007669"/>
    <property type="project" value="InterPro"/>
</dbReference>
<evidence type="ECO:0000256" key="2">
    <source>
        <dbReference type="ARBA" id="ARBA00004123"/>
    </source>
</evidence>
<dbReference type="GO" id="GO:0005634">
    <property type="term" value="C:nucleus"/>
    <property type="evidence" value="ECO:0007669"/>
    <property type="project" value="UniProtKB-SubCell"/>
</dbReference>
<evidence type="ECO:0000259" key="20">
    <source>
        <dbReference type="PROSITE" id="PS50089"/>
    </source>
</evidence>
<feature type="region of interest" description="Disordered" evidence="19">
    <location>
        <begin position="376"/>
        <end position="446"/>
    </location>
</feature>
<dbReference type="SMART" id="SM00513">
    <property type="entry name" value="SAP"/>
    <property type="match status" value="1"/>
</dbReference>
<name>A0A3Q2XGD2_HIPCM</name>
<evidence type="ECO:0000256" key="10">
    <source>
        <dbReference type="ARBA" id="ARBA00022786"/>
    </source>
</evidence>
<evidence type="ECO:0000259" key="22">
    <source>
        <dbReference type="PROSITE" id="PS51908"/>
    </source>
</evidence>
<dbReference type="GO" id="GO:0097505">
    <property type="term" value="C:Rad6-Rad18 complex"/>
    <property type="evidence" value="ECO:0007669"/>
    <property type="project" value="TreeGrafter"/>
</dbReference>
<dbReference type="InterPro" id="IPR039577">
    <property type="entry name" value="Rad18"/>
</dbReference>
<keyword evidence="24" id="KW-1185">Reference proteome</keyword>
<dbReference type="Gene3D" id="3.30.40.10">
    <property type="entry name" value="Zinc/RING finger domain, C3HC4 (zinc finger)"/>
    <property type="match status" value="1"/>
</dbReference>
<dbReference type="InterPro" id="IPR003034">
    <property type="entry name" value="SAP_dom"/>
</dbReference>
<dbReference type="InterPro" id="IPR006642">
    <property type="entry name" value="Rad18_UBZ4"/>
</dbReference>
<comment type="similarity">
    <text evidence="4">Belongs to the RAD18 family.</text>
</comment>
<dbReference type="PROSITE" id="PS50089">
    <property type="entry name" value="ZF_RING_2"/>
    <property type="match status" value="1"/>
</dbReference>
<feature type="domain" description="SAP" evidence="21">
    <location>
        <begin position="256"/>
        <end position="290"/>
    </location>
</feature>
<dbReference type="EC" id="2.3.2.27" evidence="5"/>
<evidence type="ECO:0000256" key="16">
    <source>
        <dbReference type="ARBA" id="ARBA00082369"/>
    </source>
</evidence>
<dbReference type="FunFam" id="3.30.40.10:FF:000172">
    <property type="entry name" value="E3 ubiquitin-protein ligase RAD18"/>
    <property type="match status" value="1"/>
</dbReference>
<dbReference type="AlphaFoldDB" id="A0A3Q2XGD2"/>
<dbReference type="InterPro" id="IPR013083">
    <property type="entry name" value="Znf_RING/FYVE/PHD"/>
</dbReference>
<evidence type="ECO:0000313" key="24">
    <source>
        <dbReference type="Proteomes" id="UP000264820"/>
    </source>
</evidence>
<dbReference type="GO" id="GO:0008270">
    <property type="term" value="F:zinc ion binding"/>
    <property type="evidence" value="ECO:0007669"/>
    <property type="project" value="UniProtKB-KW"/>
</dbReference>
<evidence type="ECO:0000256" key="4">
    <source>
        <dbReference type="ARBA" id="ARBA00009506"/>
    </source>
</evidence>
<comment type="subcellular location">
    <subcellularLocation>
        <location evidence="2">Nucleus</location>
    </subcellularLocation>
</comment>
<dbReference type="OMA" id="IPNTGPR"/>
<evidence type="ECO:0000313" key="23">
    <source>
        <dbReference type="Ensembl" id="ENSHCOP00000003465.1"/>
    </source>
</evidence>
<dbReference type="GO" id="GO:0003697">
    <property type="term" value="F:single-stranded DNA binding"/>
    <property type="evidence" value="ECO:0007669"/>
    <property type="project" value="InterPro"/>
</dbReference>
<dbReference type="GO" id="GO:0006513">
    <property type="term" value="P:protein monoubiquitination"/>
    <property type="evidence" value="ECO:0007669"/>
    <property type="project" value="InterPro"/>
</dbReference>
<feature type="compositionally biased region" description="Low complexity" evidence="19">
    <location>
        <begin position="414"/>
        <end position="435"/>
    </location>
</feature>
<evidence type="ECO:0000256" key="12">
    <source>
        <dbReference type="ARBA" id="ARBA00023125"/>
    </source>
</evidence>
<keyword evidence="11" id="KW-0862">Zinc</keyword>
<dbReference type="Proteomes" id="UP000264820">
    <property type="component" value="Unplaced"/>
</dbReference>
<dbReference type="GeneTree" id="ENSGT00390000011230"/>
<dbReference type="PROSITE" id="PS50800">
    <property type="entry name" value="SAP"/>
    <property type="match status" value="1"/>
</dbReference>
<proteinExistence type="inferred from homology"/>
<dbReference type="PANTHER" id="PTHR14134:SF2">
    <property type="entry name" value="E3 UBIQUITIN-PROTEIN LIGASE RAD18"/>
    <property type="match status" value="1"/>
</dbReference>
<dbReference type="UniPathway" id="UPA00143"/>
<evidence type="ECO:0000259" key="21">
    <source>
        <dbReference type="PROSITE" id="PS50800"/>
    </source>
</evidence>
<feature type="domain" description="UBZ4-type" evidence="22">
    <location>
        <begin position="208"/>
        <end position="235"/>
    </location>
</feature>
<feature type="domain" description="RING-type" evidence="20">
    <location>
        <begin position="24"/>
        <end position="62"/>
    </location>
</feature>
<comment type="pathway">
    <text evidence="3">Protein modification; protein ubiquitination.</text>
</comment>
<evidence type="ECO:0000256" key="13">
    <source>
        <dbReference type="ARBA" id="ARBA00023204"/>
    </source>
</evidence>
<dbReference type="InterPro" id="IPR001841">
    <property type="entry name" value="Znf_RING"/>
</dbReference>
<organism evidence="23 24">
    <name type="scientific">Hippocampus comes</name>
    <name type="common">Tiger tail seahorse</name>
    <dbReference type="NCBI Taxonomy" id="109280"/>
    <lineage>
        <taxon>Eukaryota</taxon>
        <taxon>Metazoa</taxon>
        <taxon>Chordata</taxon>
        <taxon>Craniata</taxon>
        <taxon>Vertebrata</taxon>
        <taxon>Euteleostomi</taxon>
        <taxon>Actinopterygii</taxon>
        <taxon>Neopterygii</taxon>
        <taxon>Teleostei</taxon>
        <taxon>Neoteleostei</taxon>
        <taxon>Acanthomorphata</taxon>
        <taxon>Syngnathiaria</taxon>
        <taxon>Syngnathiformes</taxon>
        <taxon>Syngnathoidei</taxon>
        <taxon>Syngnathidae</taxon>
        <taxon>Hippocampus</taxon>
    </lineage>
</organism>
<dbReference type="GO" id="GO:0006281">
    <property type="term" value="P:DNA repair"/>
    <property type="evidence" value="ECO:0007669"/>
    <property type="project" value="UniProtKB-KW"/>
</dbReference>
<dbReference type="SUPFAM" id="SSF57850">
    <property type="entry name" value="RING/U-box"/>
    <property type="match status" value="1"/>
</dbReference>
<dbReference type="GO" id="GO:0061630">
    <property type="term" value="F:ubiquitin protein ligase activity"/>
    <property type="evidence" value="ECO:0007669"/>
    <property type="project" value="UniProtKB-EC"/>
</dbReference>
<evidence type="ECO:0000256" key="1">
    <source>
        <dbReference type="ARBA" id="ARBA00000900"/>
    </source>
</evidence>
<dbReference type="Pfam" id="PF02037">
    <property type="entry name" value="SAP"/>
    <property type="match status" value="1"/>
</dbReference>
<dbReference type="SMART" id="SM00734">
    <property type="entry name" value="ZnF_Rad18"/>
    <property type="match status" value="2"/>
</dbReference>
<sequence>MAFQTEKNLVPCLALKNVDALLRCPICFDFLNTSMMTKCSHNFCSLCIRKFFSYKLQCPVCNAQATEQDLQNNRLLDELVVNFQAARQQLSQTYFDSPPISPKNSASVKCKAPSDKGQKCNSSLVSHFFQKRPRKSATDAPTGRTRSAKDTDPRKATVKEEPSDVEEASMQDAGPVEQDETELHSISTEEEMPHSSSSPPTDVKPAIKVECPVCSVSVSQPFINKHLDMCLTSGEKKESLRSSLGKARRPMGKLVYNLLSLQELKRRLKEWNLSLKGSRDQLIKRHKEFVHIYNAQCDSLNPKSVEEIVKEVEATEKIKNQLHDKVKPVMVFSKNHSEEEIDEVHSTYRKQHSNDFSRLVAQVRGRLDTTRQTQIKEAAGGEDAEQTPSAAQGAESKTCLDLKSEGEEEKEPSPRGIFYSNSPTYSDVSVSSSLSDIFAPESSINE</sequence>
<evidence type="ECO:0000256" key="18">
    <source>
        <dbReference type="PROSITE-ProRule" id="PRU01256"/>
    </source>
</evidence>
<keyword evidence="13 18" id="KW-0234">DNA repair</keyword>
<protein>
    <recommendedName>
        <fullName evidence="5">RING-type E3 ubiquitin transferase</fullName>
        <ecNumber evidence="5">2.3.2.27</ecNumber>
    </recommendedName>
    <alternativeName>
        <fullName evidence="15 16">RING-type E3 ubiquitin transferase RAD18</fullName>
    </alternativeName>
</protein>
<dbReference type="Pfam" id="PF13923">
    <property type="entry name" value="zf-C3HC4_2"/>
    <property type="match status" value="1"/>
</dbReference>
<feature type="compositionally biased region" description="Basic and acidic residues" evidence="19">
    <location>
        <begin position="147"/>
        <end position="162"/>
    </location>
</feature>
<evidence type="ECO:0000256" key="5">
    <source>
        <dbReference type="ARBA" id="ARBA00012483"/>
    </source>
</evidence>
<dbReference type="CDD" id="cd16529">
    <property type="entry name" value="RING-HC_RAD18"/>
    <property type="match status" value="1"/>
</dbReference>
<evidence type="ECO:0000256" key="3">
    <source>
        <dbReference type="ARBA" id="ARBA00004906"/>
    </source>
</evidence>
<dbReference type="PROSITE" id="PS00518">
    <property type="entry name" value="ZF_RING_1"/>
    <property type="match status" value="1"/>
</dbReference>
<reference evidence="23" key="1">
    <citation type="submission" date="2025-08" db="UniProtKB">
        <authorList>
            <consortium name="Ensembl"/>
        </authorList>
    </citation>
    <scope>IDENTIFICATION</scope>
</reference>
<evidence type="ECO:0000256" key="14">
    <source>
        <dbReference type="ARBA" id="ARBA00023242"/>
    </source>
</evidence>
<keyword evidence="8 18" id="KW-0227">DNA damage</keyword>
<reference evidence="23" key="2">
    <citation type="submission" date="2025-09" db="UniProtKB">
        <authorList>
            <consortium name="Ensembl"/>
        </authorList>
    </citation>
    <scope>IDENTIFICATION</scope>
</reference>
<keyword evidence="6" id="KW-0808">Transferase</keyword>
<feature type="region of interest" description="Disordered" evidence="19">
    <location>
        <begin position="94"/>
        <end position="203"/>
    </location>
</feature>
<dbReference type="Gene3D" id="3.30.160.60">
    <property type="entry name" value="Classic Zinc Finger"/>
    <property type="match status" value="1"/>
</dbReference>
<evidence type="ECO:0000256" key="11">
    <source>
        <dbReference type="ARBA" id="ARBA00022833"/>
    </source>
</evidence>
<dbReference type="PANTHER" id="PTHR14134">
    <property type="entry name" value="E3 UBIQUITIN-PROTEIN LIGASE RAD18"/>
    <property type="match status" value="1"/>
</dbReference>
<evidence type="ECO:0000256" key="6">
    <source>
        <dbReference type="ARBA" id="ARBA00022679"/>
    </source>
</evidence>
<evidence type="ECO:0000256" key="17">
    <source>
        <dbReference type="PROSITE-ProRule" id="PRU00175"/>
    </source>
</evidence>
<evidence type="ECO:0000256" key="19">
    <source>
        <dbReference type="SAM" id="MobiDB-lite"/>
    </source>
</evidence>
<dbReference type="STRING" id="109280.ENSHCOP00000003465"/>
<keyword evidence="10" id="KW-0833">Ubl conjugation pathway</keyword>
<evidence type="ECO:0000256" key="7">
    <source>
        <dbReference type="ARBA" id="ARBA00022723"/>
    </source>
</evidence>
<keyword evidence="14" id="KW-0539">Nucleus</keyword>
<evidence type="ECO:0000256" key="8">
    <source>
        <dbReference type="ARBA" id="ARBA00022763"/>
    </source>
</evidence>
<keyword evidence="9 17" id="KW-0863">Zinc-finger</keyword>
<dbReference type="SMART" id="SM00184">
    <property type="entry name" value="RING"/>
    <property type="match status" value="1"/>
</dbReference>
<keyword evidence="7" id="KW-0479">Metal-binding</keyword>
<evidence type="ECO:0000256" key="15">
    <source>
        <dbReference type="ARBA" id="ARBA00031783"/>
    </source>
</evidence>
<dbReference type="InterPro" id="IPR017907">
    <property type="entry name" value="Znf_RING_CS"/>
</dbReference>
<dbReference type="Ensembl" id="ENSHCOT00000008694.1">
    <property type="protein sequence ID" value="ENSHCOP00000003465.1"/>
    <property type="gene ID" value="ENSHCOG00000004824.1"/>
</dbReference>
<dbReference type="FunFam" id="3.30.160.60:FF:000331">
    <property type="entry name" value="E3 ubiquitin-protein ligase RAD18"/>
    <property type="match status" value="1"/>
</dbReference>